<sequence length="61" mass="7192">MSKNLIDAMKLYKKTFNDDFPTMPLAESRTDEELIDIINACVEQKKDVYDIGYLRLEDVQY</sequence>
<protein>
    <submittedName>
        <fullName evidence="1">Uncharacterized protein</fullName>
    </submittedName>
</protein>
<accession>A0A2Y9BHY1</accession>
<dbReference type="Proteomes" id="UP000245845">
    <property type="component" value="Unassembled WGS sequence"/>
</dbReference>
<name>A0A2Y9BHY1_9FIRM</name>
<evidence type="ECO:0000313" key="1">
    <source>
        <dbReference type="EMBL" id="PWJ29500.1"/>
    </source>
</evidence>
<evidence type="ECO:0000313" key="2">
    <source>
        <dbReference type="Proteomes" id="UP000245845"/>
    </source>
</evidence>
<dbReference type="OrthoDB" id="107376at186803"/>
<proteinExistence type="predicted"/>
<dbReference type="AlphaFoldDB" id="A0A2Y9BHY1"/>
<organism evidence="1 2">
    <name type="scientific">Faecalicatena orotica</name>
    <dbReference type="NCBI Taxonomy" id="1544"/>
    <lineage>
        <taxon>Bacteria</taxon>
        <taxon>Bacillati</taxon>
        <taxon>Bacillota</taxon>
        <taxon>Clostridia</taxon>
        <taxon>Lachnospirales</taxon>
        <taxon>Lachnospiraceae</taxon>
        <taxon>Faecalicatena</taxon>
    </lineage>
</organism>
<comment type="caution">
    <text evidence="1">The sequence shown here is derived from an EMBL/GenBank/DDBJ whole genome shotgun (WGS) entry which is preliminary data.</text>
</comment>
<dbReference type="EMBL" id="QGDL01000006">
    <property type="protein sequence ID" value="PWJ29500.1"/>
    <property type="molecule type" value="Genomic_DNA"/>
</dbReference>
<reference evidence="1 2" key="1">
    <citation type="submission" date="2018-05" db="EMBL/GenBank/DDBJ databases">
        <title>The Hungate 1000. A catalogue of reference genomes from the rumen microbiome.</title>
        <authorList>
            <person name="Kelly W."/>
        </authorList>
    </citation>
    <scope>NUCLEOTIDE SEQUENCE [LARGE SCALE GENOMIC DNA]</scope>
    <source>
        <strain evidence="1 2">NLAE-zl-C242</strain>
    </source>
</reference>
<dbReference type="RefSeq" id="WP_109731341.1">
    <property type="nucleotide sequence ID" value="NZ_BAAACK010000026.1"/>
</dbReference>
<gene>
    <name evidence="1" type="ORF">A8806_106239</name>
</gene>
<keyword evidence="2" id="KW-1185">Reference proteome</keyword>